<dbReference type="GO" id="GO:0032153">
    <property type="term" value="C:cell division site"/>
    <property type="evidence" value="ECO:0007669"/>
    <property type="project" value="TreeGrafter"/>
</dbReference>
<proteinExistence type="predicted"/>
<evidence type="ECO:0000256" key="5">
    <source>
        <dbReference type="ARBA" id="ARBA00023210"/>
    </source>
</evidence>
<dbReference type="GO" id="GO:0005829">
    <property type="term" value="C:cytosol"/>
    <property type="evidence" value="ECO:0007669"/>
    <property type="project" value="TreeGrafter"/>
</dbReference>
<keyword evidence="6" id="KW-0131">Cell cycle</keyword>
<accession>A0A4R3JP97</accession>
<evidence type="ECO:0000256" key="8">
    <source>
        <dbReference type="ARBA" id="ARBA00026068"/>
    </source>
</evidence>
<dbReference type="Proteomes" id="UP000702954">
    <property type="component" value="Unassembled WGS sequence"/>
</dbReference>
<evidence type="ECO:0000256" key="9">
    <source>
        <dbReference type="ARBA" id="ARBA00033158"/>
    </source>
</evidence>
<evidence type="ECO:0000256" key="1">
    <source>
        <dbReference type="ARBA" id="ARBA00004496"/>
    </source>
</evidence>
<reference evidence="12 13" key="2">
    <citation type="submission" date="2019-03" db="EMBL/GenBank/DDBJ databases">
        <title>Genomic Encyclopedia of Type Strains, Phase IV (KMG-IV): sequencing the most valuable type-strain genomes for metagenomic binning, comparative biology and taxonomic classification.</title>
        <authorList>
            <person name="Goeker M."/>
        </authorList>
    </citation>
    <scope>NUCLEOTIDE SEQUENCE [LARGE SCALE GENOMIC DNA]</scope>
    <source>
        <strain evidence="12 13">DSM 103426</strain>
    </source>
</reference>
<evidence type="ECO:0000256" key="10">
    <source>
        <dbReference type="SAM" id="Coils"/>
    </source>
</evidence>
<keyword evidence="5" id="KW-0717">Septation</keyword>
<comment type="caution">
    <text evidence="12">The sequence shown here is derived from an EMBL/GenBank/DDBJ whole genome shotgun (WGS) entry which is preliminary data.</text>
</comment>
<name>A0A4R3JP97_9FIRM</name>
<reference evidence="11 14" key="1">
    <citation type="journal article" date="2018" name="Int. J. Syst. Evol. Microbiol.">
        <title>Draft Genome Sequence of Faecalimonas umbilicata JCM 30896T, an Acetate-Producing Bacterium Isolated from Human Feces.</title>
        <authorList>
            <person name="Sakamoto M."/>
            <person name="Ikeyama N."/>
            <person name="Yuki M."/>
            <person name="Ohkuma M."/>
        </authorList>
    </citation>
    <scope>NUCLEOTIDE SEQUENCE [LARGE SCALE GENOMIC DNA]</scope>
    <source>
        <strain evidence="11 14">EGH7</strain>
    </source>
</reference>
<evidence type="ECO:0000256" key="2">
    <source>
        <dbReference type="ARBA" id="ARBA00015195"/>
    </source>
</evidence>
<dbReference type="Pfam" id="PF05164">
    <property type="entry name" value="ZapA"/>
    <property type="match status" value="1"/>
</dbReference>
<keyword evidence="10" id="KW-0175">Coiled coil</keyword>
<dbReference type="GeneID" id="97507233"/>
<dbReference type="RefSeq" id="WP_008975296.1">
    <property type="nucleotide sequence ID" value="NZ_AP031411.1"/>
</dbReference>
<comment type="function">
    <text evidence="7">Activator of cell division through the inhibition of FtsZ GTPase activity, therefore promoting FtsZ assembly into bundles of protofilaments necessary for the formation of the division Z ring. It is recruited early at mid-cell but it is not essential for cell division.</text>
</comment>
<dbReference type="InterPro" id="IPR007838">
    <property type="entry name" value="Cell_div_ZapA-like"/>
</dbReference>
<evidence type="ECO:0000313" key="14">
    <source>
        <dbReference type="Proteomes" id="UP000702954"/>
    </source>
</evidence>
<dbReference type="Gene3D" id="6.10.250.790">
    <property type="match status" value="1"/>
</dbReference>
<dbReference type="EMBL" id="SLZV01000009">
    <property type="protein sequence ID" value="TCS68330.1"/>
    <property type="molecule type" value="Genomic_DNA"/>
</dbReference>
<dbReference type="PANTHER" id="PTHR34981">
    <property type="entry name" value="CELL DIVISION PROTEIN ZAPA"/>
    <property type="match status" value="1"/>
</dbReference>
<sequence>MASGKNYTEVLIGGKVFTLGGFESEEYLQKVSTYLNHKIAECTSSENYRRQSAELRSILLSLNIADDYFKAKQLGNTFEEDIEKKNKEMYDLKHELITEQIKLENLQKVMEDLKEENRALQMKIVKLETEMNTRNK</sequence>
<dbReference type="SUPFAM" id="SSF102829">
    <property type="entry name" value="Cell division protein ZapA-like"/>
    <property type="match status" value="1"/>
</dbReference>
<comment type="subunit">
    <text evidence="8">Homodimer. Interacts with FtsZ.</text>
</comment>
<keyword evidence="14" id="KW-1185">Reference proteome</keyword>
<evidence type="ECO:0000256" key="6">
    <source>
        <dbReference type="ARBA" id="ARBA00023306"/>
    </source>
</evidence>
<dbReference type="Proteomes" id="UP000294613">
    <property type="component" value="Unassembled WGS sequence"/>
</dbReference>
<dbReference type="GO" id="GO:0000921">
    <property type="term" value="P:septin ring assembly"/>
    <property type="evidence" value="ECO:0007669"/>
    <property type="project" value="TreeGrafter"/>
</dbReference>
<evidence type="ECO:0000256" key="7">
    <source>
        <dbReference type="ARBA" id="ARBA00024910"/>
    </source>
</evidence>
<evidence type="ECO:0000256" key="4">
    <source>
        <dbReference type="ARBA" id="ARBA00022618"/>
    </source>
</evidence>
<dbReference type="InterPro" id="IPR036192">
    <property type="entry name" value="Cell_div_ZapA-like_sf"/>
</dbReference>
<evidence type="ECO:0000313" key="13">
    <source>
        <dbReference type="Proteomes" id="UP000294613"/>
    </source>
</evidence>
<dbReference type="InterPro" id="IPR053712">
    <property type="entry name" value="Bac_CellDiv_Activator"/>
</dbReference>
<evidence type="ECO:0000256" key="3">
    <source>
        <dbReference type="ARBA" id="ARBA00022490"/>
    </source>
</evidence>
<dbReference type="AlphaFoldDB" id="A0A4R3JP97"/>
<gene>
    <name evidence="12" type="ORF">EDD74_10934</name>
    <name evidence="11" type="ORF">FAEUMB_29050</name>
</gene>
<keyword evidence="3" id="KW-0963">Cytoplasm</keyword>
<keyword evidence="4 12" id="KW-0132">Cell division</keyword>
<dbReference type="EMBL" id="BHEO01000008">
    <property type="protein sequence ID" value="GBU06364.1"/>
    <property type="molecule type" value="Genomic_DNA"/>
</dbReference>
<dbReference type="GO" id="GO:0000917">
    <property type="term" value="P:division septum assembly"/>
    <property type="evidence" value="ECO:0007669"/>
    <property type="project" value="UniProtKB-KW"/>
</dbReference>
<evidence type="ECO:0000313" key="12">
    <source>
        <dbReference type="EMBL" id="TCS68330.1"/>
    </source>
</evidence>
<comment type="subcellular location">
    <subcellularLocation>
        <location evidence="1">Cytoplasm</location>
    </subcellularLocation>
</comment>
<protein>
    <recommendedName>
        <fullName evidence="2">Cell division protein ZapA</fullName>
    </recommendedName>
    <alternativeName>
        <fullName evidence="9">Z ring-associated protein ZapA</fullName>
    </alternativeName>
</protein>
<feature type="coiled-coil region" evidence="10">
    <location>
        <begin position="96"/>
        <end position="130"/>
    </location>
</feature>
<dbReference type="GO" id="GO:0030428">
    <property type="term" value="C:cell septum"/>
    <property type="evidence" value="ECO:0007669"/>
    <property type="project" value="TreeGrafter"/>
</dbReference>
<dbReference type="GO" id="GO:0043093">
    <property type="term" value="P:FtsZ-dependent cytokinesis"/>
    <property type="evidence" value="ECO:0007669"/>
    <property type="project" value="TreeGrafter"/>
</dbReference>
<evidence type="ECO:0000313" key="11">
    <source>
        <dbReference type="EMBL" id="GBU06364.1"/>
    </source>
</evidence>
<dbReference type="PANTHER" id="PTHR34981:SF1">
    <property type="entry name" value="CELL DIVISION PROTEIN ZAPA"/>
    <property type="match status" value="1"/>
</dbReference>
<organism evidence="12 13">
    <name type="scientific">Faecalimonas umbilicata</name>
    <dbReference type="NCBI Taxonomy" id="1912855"/>
    <lineage>
        <taxon>Bacteria</taxon>
        <taxon>Bacillati</taxon>
        <taxon>Bacillota</taxon>
        <taxon>Clostridia</taxon>
        <taxon>Lachnospirales</taxon>
        <taxon>Lachnospiraceae</taxon>
        <taxon>Faecalimonas</taxon>
    </lineage>
</organism>